<reference evidence="1" key="1">
    <citation type="submission" date="2023-07" db="EMBL/GenBank/DDBJ databases">
        <authorList>
            <consortium name="AG Swart"/>
            <person name="Singh M."/>
            <person name="Singh A."/>
            <person name="Seah K."/>
            <person name="Emmerich C."/>
        </authorList>
    </citation>
    <scope>NUCLEOTIDE SEQUENCE</scope>
    <source>
        <strain evidence="1">DP1</strain>
    </source>
</reference>
<comment type="caution">
    <text evidence="1">The sequence shown here is derived from an EMBL/GenBank/DDBJ whole genome shotgun (WGS) entry which is preliminary data.</text>
</comment>
<evidence type="ECO:0000313" key="2">
    <source>
        <dbReference type="Proteomes" id="UP001295684"/>
    </source>
</evidence>
<keyword evidence="2" id="KW-1185">Reference proteome</keyword>
<protein>
    <submittedName>
        <fullName evidence="1">Uncharacterized protein</fullName>
    </submittedName>
</protein>
<gene>
    <name evidence="1" type="ORF">ECRASSUSDP1_LOCUS4351</name>
</gene>
<accession>A0AAD1U6Q1</accession>
<dbReference type="InterPro" id="IPR011044">
    <property type="entry name" value="Quino_amine_DH_bsu"/>
</dbReference>
<dbReference type="Proteomes" id="UP001295684">
    <property type="component" value="Unassembled WGS sequence"/>
</dbReference>
<evidence type="ECO:0000313" key="1">
    <source>
        <dbReference type="EMBL" id="CAI2363021.1"/>
    </source>
</evidence>
<dbReference type="EMBL" id="CAMPGE010004174">
    <property type="protein sequence ID" value="CAI2363021.1"/>
    <property type="molecule type" value="Genomic_DNA"/>
</dbReference>
<dbReference type="AlphaFoldDB" id="A0AAD1U6Q1"/>
<dbReference type="SUPFAM" id="SSF50969">
    <property type="entry name" value="YVTN repeat-like/Quinoprotein amine dehydrogenase"/>
    <property type="match status" value="1"/>
</dbReference>
<organism evidence="1 2">
    <name type="scientific">Euplotes crassus</name>
    <dbReference type="NCBI Taxonomy" id="5936"/>
    <lineage>
        <taxon>Eukaryota</taxon>
        <taxon>Sar</taxon>
        <taxon>Alveolata</taxon>
        <taxon>Ciliophora</taxon>
        <taxon>Intramacronucleata</taxon>
        <taxon>Spirotrichea</taxon>
        <taxon>Hypotrichia</taxon>
        <taxon>Euplotida</taxon>
        <taxon>Euplotidae</taxon>
        <taxon>Moneuplotes</taxon>
    </lineage>
</organism>
<name>A0AAD1U6Q1_EUPCR</name>
<sequence length="478" mass="51515">MKIRSVSFSYLTFGSVEITNGISCPDYSCVFMTANGKFLFTDKARIFKFDSNFNLLWMRNFDNEYIAKNAIALHQSGTSLVTVMKSSFDCPLIKLDSTTNSIIEQIEISTAINCDSLTLSDDSSDIYVSGKLSSTLRLFKIGYSDFGSTSIISIPVSLNSVFSIRSYVISSQELMMISGSVTSPTQSYSLLSINYNTRTQQWAKRLGCPTSCALSGTSDSLILEEDNKVMSYFLDTQPIIFVSNLDDGALVGSYVPDFIQTSLQISSIAYSASFKSIFILMQYSNGAFKIEYDPLNDSFSNAYVSTTIIPGWILEAGGHTLIGSGVPSSSSVLAISRLAANGIYGHNTEVSFTITSGSFTSSSGYSYLGSGVDHIPSGPSSLTKRSSSVSSLVLLPPTPTSDLNGENEVIFEGEEYILNTTVEITGNIPNFFPCSISGATSISSIIDTHSNGELKPDWVTVGADSLSFDYTVPSSADG</sequence>
<proteinExistence type="predicted"/>